<name>A0A841HNJ2_9GAMM</name>
<evidence type="ECO:0000313" key="3">
    <source>
        <dbReference type="EMBL" id="MBB6093840.1"/>
    </source>
</evidence>
<evidence type="ECO:0000256" key="2">
    <source>
        <dbReference type="SAM" id="SignalP"/>
    </source>
</evidence>
<organism evidence="3 4">
    <name type="scientific">Povalibacter uvarum</name>
    <dbReference type="NCBI Taxonomy" id="732238"/>
    <lineage>
        <taxon>Bacteria</taxon>
        <taxon>Pseudomonadati</taxon>
        <taxon>Pseudomonadota</taxon>
        <taxon>Gammaproteobacteria</taxon>
        <taxon>Steroidobacterales</taxon>
        <taxon>Steroidobacteraceae</taxon>
        <taxon>Povalibacter</taxon>
    </lineage>
</organism>
<keyword evidence="2" id="KW-0732">Signal</keyword>
<feature type="signal peptide" evidence="2">
    <location>
        <begin position="1"/>
        <end position="21"/>
    </location>
</feature>
<dbReference type="RefSeq" id="WP_184332585.1">
    <property type="nucleotide sequence ID" value="NZ_JACHHZ010000003.1"/>
</dbReference>
<dbReference type="Proteomes" id="UP000588068">
    <property type="component" value="Unassembled WGS sequence"/>
</dbReference>
<keyword evidence="4" id="KW-1185">Reference proteome</keyword>
<reference evidence="3 4" key="1">
    <citation type="submission" date="2020-08" db="EMBL/GenBank/DDBJ databases">
        <title>Genomic Encyclopedia of Type Strains, Phase IV (KMG-IV): sequencing the most valuable type-strain genomes for metagenomic binning, comparative biology and taxonomic classification.</title>
        <authorList>
            <person name="Goeker M."/>
        </authorList>
    </citation>
    <scope>NUCLEOTIDE SEQUENCE [LARGE SCALE GENOMIC DNA]</scope>
    <source>
        <strain evidence="3 4">DSM 26723</strain>
    </source>
</reference>
<protein>
    <submittedName>
        <fullName evidence="3">Uncharacterized protein</fullName>
    </submittedName>
</protein>
<accession>A0A841HNJ2</accession>
<dbReference type="AlphaFoldDB" id="A0A841HNJ2"/>
<sequence>MKEILLPVAALLCTSVGSAAADEPMPAAPKEYGWFGAVDEAARTISMDYFGPRDDFDEQFRAIDVVALTMMHGWRAESGFELQLGGGVLVANGTRHEPFSIESVQDSDAVGLLGGGLVRYNLPALPIGHAFIDASIQFLWAERPFPAGGLRGERAGALGWRIRRAAGCVSCCRTRLPAGARIERRRFERFQPRLEWGGIFPRLANGGVREHPSHVVQCANLSSFVIPSHAGIHPFARRSSHPRTFHRAPAAPRRIPIERLSRRP</sequence>
<feature type="chain" id="PRO_5033013165" evidence="2">
    <location>
        <begin position="22"/>
        <end position="264"/>
    </location>
</feature>
<proteinExistence type="predicted"/>
<feature type="compositionally biased region" description="Basic residues" evidence="1">
    <location>
        <begin position="236"/>
        <end position="246"/>
    </location>
</feature>
<evidence type="ECO:0000313" key="4">
    <source>
        <dbReference type="Proteomes" id="UP000588068"/>
    </source>
</evidence>
<gene>
    <name evidence="3" type="ORF">HNQ60_002721</name>
</gene>
<comment type="caution">
    <text evidence="3">The sequence shown here is derived from an EMBL/GenBank/DDBJ whole genome shotgun (WGS) entry which is preliminary data.</text>
</comment>
<feature type="compositionally biased region" description="Basic and acidic residues" evidence="1">
    <location>
        <begin position="255"/>
        <end position="264"/>
    </location>
</feature>
<feature type="region of interest" description="Disordered" evidence="1">
    <location>
        <begin position="236"/>
        <end position="264"/>
    </location>
</feature>
<evidence type="ECO:0000256" key="1">
    <source>
        <dbReference type="SAM" id="MobiDB-lite"/>
    </source>
</evidence>
<dbReference type="EMBL" id="JACHHZ010000003">
    <property type="protein sequence ID" value="MBB6093840.1"/>
    <property type="molecule type" value="Genomic_DNA"/>
</dbReference>